<reference evidence="4" key="2">
    <citation type="submission" date="2022-07" db="EMBL/GenBank/DDBJ databases">
        <authorList>
            <person name="Goncalves M.F.M."/>
            <person name="Hilario S."/>
            <person name="Van De Peer Y."/>
            <person name="Esteves A.C."/>
            <person name="Alves A."/>
        </authorList>
    </citation>
    <scope>NUCLEOTIDE SEQUENCE</scope>
    <source>
        <strain evidence="4">MUM 19.33</strain>
    </source>
</reference>
<dbReference type="Pfam" id="PF03537">
    <property type="entry name" value="Glyco_hydro_114"/>
    <property type="match status" value="1"/>
</dbReference>
<evidence type="ECO:0000313" key="4">
    <source>
        <dbReference type="EMBL" id="KAI6779120.1"/>
    </source>
</evidence>
<comment type="caution">
    <text evidence="4">The sequence shown here is derived from an EMBL/GenBank/DDBJ whole genome shotgun (WGS) entry which is preliminary data.</text>
</comment>
<dbReference type="EC" id="3.2.1.22" evidence="2"/>
<accession>A0A9Q0BC23</accession>
<keyword evidence="5" id="KW-1185">Reference proteome</keyword>
<evidence type="ECO:0000259" key="3">
    <source>
        <dbReference type="Pfam" id="PF03537"/>
    </source>
</evidence>
<dbReference type="Gene3D" id="3.20.20.70">
    <property type="entry name" value="Aldolase class I"/>
    <property type="match status" value="1"/>
</dbReference>
<dbReference type="InterPro" id="IPR017853">
    <property type="entry name" value="GH"/>
</dbReference>
<dbReference type="Proteomes" id="UP001055219">
    <property type="component" value="Unassembled WGS sequence"/>
</dbReference>
<evidence type="ECO:0000256" key="1">
    <source>
        <dbReference type="ARBA" id="ARBA00001255"/>
    </source>
</evidence>
<dbReference type="EMBL" id="JAGIXG020000052">
    <property type="protein sequence ID" value="KAI6779120.1"/>
    <property type="molecule type" value="Genomic_DNA"/>
</dbReference>
<dbReference type="PANTHER" id="PTHR35273:SF2">
    <property type="entry name" value="ALPHA-GALACTOSIDASE"/>
    <property type="match status" value="1"/>
</dbReference>
<name>A0A9Q0BC23_9HYPO</name>
<evidence type="ECO:0000313" key="5">
    <source>
        <dbReference type="Proteomes" id="UP001055219"/>
    </source>
</evidence>
<dbReference type="SUPFAM" id="SSF51445">
    <property type="entry name" value="(Trans)glycosidases"/>
    <property type="match status" value="1"/>
</dbReference>
<sequence>MVNSKILSVYVALAAGSFSNAANIFDGLERGTKWNICIHKPIKHDTADDIVPKDGFVYDIDMEHARDFPGTIPAIKDSGKIVLCYFNAGALQDWDADKDAFPKAAIGKTLGGDYEDEWYLDIRNQDVIELMYKRIEEAAVLGCDGVDPDNVDAWAQGDEDATGFGLTQQDYTDYLIKLAKFAHDSGALVVGQKNAPAMAPALVETLDFAVLESCREWDFCQDFQVYVEADKPVFQIEYPASILEQGELSSEDYRKHCQGDAGDAGFSKVLKGASAQLDGWTQYCGEEPSEQAVIDW</sequence>
<dbReference type="AlphaFoldDB" id="A0A9Q0BC23"/>
<dbReference type="GO" id="GO:0004557">
    <property type="term" value="F:alpha-galactosidase activity"/>
    <property type="evidence" value="ECO:0007669"/>
    <property type="project" value="UniProtKB-EC"/>
</dbReference>
<protein>
    <recommendedName>
        <fullName evidence="2">alpha-galactosidase</fullName>
        <ecNumber evidence="2">3.2.1.22</ecNumber>
    </recommendedName>
</protein>
<gene>
    <name evidence="4" type="ORF">J7T54_007575</name>
</gene>
<dbReference type="OrthoDB" id="2108802at2759"/>
<proteinExistence type="predicted"/>
<dbReference type="RefSeq" id="XP_051359976.1">
    <property type="nucleotide sequence ID" value="XM_051508984.1"/>
</dbReference>
<comment type="catalytic activity">
    <reaction evidence="1">
        <text>Hydrolysis of terminal, non-reducing alpha-D-galactose residues in alpha-D-galactosides, including galactose oligosaccharides, galactomannans and galactolipids.</text>
        <dbReference type="EC" id="3.2.1.22"/>
    </reaction>
</comment>
<dbReference type="PANTHER" id="PTHR35273">
    <property type="entry name" value="ALPHA-1,4 POLYGALACTOSAMINIDASE, PUTATIVE (AFU_ORTHOLOGUE AFUA_3G07890)-RELATED"/>
    <property type="match status" value="1"/>
</dbReference>
<dbReference type="InterPro" id="IPR004352">
    <property type="entry name" value="GH114_TIM-barrel"/>
</dbReference>
<reference evidence="4" key="1">
    <citation type="journal article" date="2021" name="J Fungi (Basel)">
        <title>Genomic and Metabolomic Analyses of the Marine Fungus Emericellopsis cladophorae: Insights into Saltwater Adaptability Mechanisms and Its Biosynthetic Potential.</title>
        <authorList>
            <person name="Goncalves M.F.M."/>
            <person name="Hilario S."/>
            <person name="Van de Peer Y."/>
            <person name="Esteves A.C."/>
            <person name="Alves A."/>
        </authorList>
    </citation>
    <scope>NUCLEOTIDE SEQUENCE</scope>
    <source>
        <strain evidence="4">MUM 19.33</strain>
    </source>
</reference>
<organism evidence="4 5">
    <name type="scientific">Emericellopsis cladophorae</name>
    <dbReference type="NCBI Taxonomy" id="2686198"/>
    <lineage>
        <taxon>Eukaryota</taxon>
        <taxon>Fungi</taxon>
        <taxon>Dikarya</taxon>
        <taxon>Ascomycota</taxon>
        <taxon>Pezizomycotina</taxon>
        <taxon>Sordariomycetes</taxon>
        <taxon>Hypocreomycetidae</taxon>
        <taxon>Hypocreales</taxon>
        <taxon>Bionectriaceae</taxon>
        <taxon>Emericellopsis</taxon>
    </lineage>
</organism>
<dbReference type="InterPro" id="IPR013785">
    <property type="entry name" value="Aldolase_TIM"/>
</dbReference>
<feature type="domain" description="Glycoside-hydrolase family GH114 TIM-barrel" evidence="3">
    <location>
        <begin position="33"/>
        <end position="275"/>
    </location>
</feature>
<dbReference type="GeneID" id="75834049"/>
<evidence type="ECO:0000256" key="2">
    <source>
        <dbReference type="ARBA" id="ARBA00012755"/>
    </source>
</evidence>